<keyword evidence="2" id="KW-1185">Reference proteome</keyword>
<reference evidence="1 2" key="1">
    <citation type="submission" date="2018-02" db="EMBL/GenBank/DDBJ databases">
        <authorList>
            <person name="Dubost A."/>
        </authorList>
    </citation>
    <scope>NUCLEOTIDE SEQUENCE [LARGE SCALE GENOMIC DNA]</scope>
    <source>
        <strain evidence="2">JV551A3</strain>
    </source>
</reference>
<organism evidence="1 2">
    <name type="scientific">Pseudomonas inefficax</name>
    <dbReference type="NCBI Taxonomy" id="2078786"/>
    <lineage>
        <taxon>Bacteria</taxon>
        <taxon>Pseudomonadati</taxon>
        <taxon>Pseudomonadota</taxon>
        <taxon>Gammaproteobacteria</taxon>
        <taxon>Pseudomonadales</taxon>
        <taxon>Pseudomonadaceae</taxon>
        <taxon>Pseudomonas</taxon>
    </lineage>
</organism>
<name>A0AAQ1P7Y5_9PSED</name>
<dbReference type="AlphaFoldDB" id="A0AAQ1P7Y5"/>
<evidence type="ECO:0000313" key="1">
    <source>
        <dbReference type="EMBL" id="SPO60268.1"/>
    </source>
</evidence>
<protein>
    <submittedName>
        <fullName evidence="1">Uncharacterized protein</fullName>
    </submittedName>
</protein>
<sequence length="73" mass="8114">MDVGFQIEQTFIHEGGAKSPFRPYGGSLFVVAKRNQKPSAPIMRPLRFATGFPRYGLAPGRTRCRPHPWGLSA</sequence>
<dbReference type="EMBL" id="OPYN01000079">
    <property type="protein sequence ID" value="SPO60268.1"/>
    <property type="molecule type" value="Genomic_DNA"/>
</dbReference>
<proteinExistence type="predicted"/>
<evidence type="ECO:0000313" key="2">
    <source>
        <dbReference type="Proteomes" id="UP000294335"/>
    </source>
</evidence>
<dbReference type="Proteomes" id="UP000294335">
    <property type="component" value="Unassembled WGS sequence"/>
</dbReference>
<comment type="caution">
    <text evidence="1">The sequence shown here is derived from an EMBL/GenBank/DDBJ whole genome shotgun (WGS) entry which is preliminary data.</text>
</comment>
<accession>A0AAQ1P7Y5</accession>
<gene>
    <name evidence="1" type="ORF">JV551A3_V1_790008</name>
</gene>